<sequence>MRKILSLLAVLVLLYVSATAQSRYITGQVRDNQGEPVPFTSVTLKSSGKGVTSDVNGNFRILAATGDVLVFTAVGTESTEVTVGSSDILSVTLTKTGNLQEVVVTALGVRRQAKELGYSTARVRNSEITQAKTVNLQNGLTGKVSGLSITTVNSGVFEETKINLRGLRSLTGNNQPLLVVDNIPISLSFISVLNPNDVEDVNVLKGASAAALYGPDGVNGVILVTTKRGSSKPYLQVGQSVQLARVSFLPKMQSRFGGGTSEDALGRPLYDPIENQQFGPEFNGEMVDLGPELEDGDVQRVRYSPLKNEKKKFWNNGLTLQTDVAFSAKDFYMSAQLADLKGLMPKDQNKRNSLRINTSREYGKLKATLNLNYVQSNYNVVNNAAYAGRFASSYNGSVYFTVLNTPMHVPLTSYKDIKNNKYAQYSNYYNEYFVNPYWAIEAHRSKGRTDNLLGALELNYNFFEWLQATYRVGTSFSYGTFKNENQPIETTQFAQDHRGQQFDAAPGSMADGSDFASRITHEFFLNGRKELPADFTLNYIVGGRYRENRTKNMTTTGNNLVVPYLYNLSNRSGEAVGFESNTKNRLVSLFGQASLNYKGWANLEFSAANDWDSRLNIDNNSYFYPAVSASLLLTDAIPALGESKILSYAKLRGSWSKSANVNLLTYALEPTFSQSGGFPFGNLGGFGADNFVTNPLIQPEKVNSKEIGIELGFMKNRFNVDVTYYTQKNTDQILDVQQSAAAGPTLYRTNTADFKNYGVEIDLNLTPLVKIGSGRLNFGFNATYNDNKIISLFPGINELSIGGTNFFTQIAASSPDAFNYAIVGKPAFVFKLSDYVRDEQGRVIVDRITGDPSLEDSLVVRGRSMPLWTLGFNPSFSWKGLTISMTWDYKGGHYAYHGIGSDMDFTGISQRSAQFGRQRFVFPNSVYDDGTGKMVENQTVTTSSGNRSFWAVGATNTSIGTNYFSSAAYWKLREIAISYSLPFKFVGEGQVIKKAVVGFTGRNLFAFIPSSNQWTDPEFNYTAAGNTFGLNNVFSTPPARTFGGYITLTF</sequence>
<dbReference type="InterPro" id="IPR023997">
    <property type="entry name" value="TonB-dep_OMP_SusC/RagA_CS"/>
</dbReference>
<evidence type="ECO:0000313" key="13">
    <source>
        <dbReference type="EMBL" id="RZS68927.1"/>
    </source>
</evidence>
<feature type="signal peptide" evidence="10">
    <location>
        <begin position="1"/>
        <end position="20"/>
    </location>
</feature>
<gene>
    <name evidence="13" type="ORF">EV199_4751</name>
</gene>
<dbReference type="GO" id="GO:0009279">
    <property type="term" value="C:cell outer membrane"/>
    <property type="evidence" value="ECO:0007669"/>
    <property type="project" value="UniProtKB-SubCell"/>
</dbReference>
<dbReference type="SUPFAM" id="SSF56935">
    <property type="entry name" value="Porins"/>
    <property type="match status" value="1"/>
</dbReference>
<evidence type="ECO:0000256" key="3">
    <source>
        <dbReference type="ARBA" id="ARBA00022452"/>
    </source>
</evidence>
<dbReference type="SUPFAM" id="SSF49464">
    <property type="entry name" value="Carboxypeptidase regulatory domain-like"/>
    <property type="match status" value="1"/>
</dbReference>
<accession>A0A4Q7MLQ0</accession>
<dbReference type="EMBL" id="SGXA01000003">
    <property type="protein sequence ID" value="RZS68927.1"/>
    <property type="molecule type" value="Genomic_DNA"/>
</dbReference>
<dbReference type="Proteomes" id="UP000293874">
    <property type="component" value="Unassembled WGS sequence"/>
</dbReference>
<dbReference type="InterPro" id="IPR000531">
    <property type="entry name" value="Beta-barrel_TonB"/>
</dbReference>
<protein>
    <submittedName>
        <fullName evidence="13">TonB-linked SusC/RagA family outer membrane protein</fullName>
    </submittedName>
</protein>
<keyword evidence="5 9" id="KW-0798">TonB box</keyword>
<evidence type="ECO:0000256" key="7">
    <source>
        <dbReference type="ARBA" id="ARBA00023237"/>
    </source>
</evidence>
<dbReference type="RefSeq" id="WP_130543301.1">
    <property type="nucleotide sequence ID" value="NZ_CP042431.1"/>
</dbReference>
<evidence type="ECO:0000259" key="11">
    <source>
        <dbReference type="Pfam" id="PF00593"/>
    </source>
</evidence>
<proteinExistence type="inferred from homology"/>
<keyword evidence="7 8" id="KW-0998">Cell outer membrane</keyword>
<evidence type="ECO:0000256" key="9">
    <source>
        <dbReference type="RuleBase" id="RU003357"/>
    </source>
</evidence>
<dbReference type="Gene3D" id="2.170.130.10">
    <property type="entry name" value="TonB-dependent receptor, plug domain"/>
    <property type="match status" value="1"/>
</dbReference>
<dbReference type="AlphaFoldDB" id="A0A4Q7MLQ0"/>
<evidence type="ECO:0000256" key="8">
    <source>
        <dbReference type="PROSITE-ProRule" id="PRU01360"/>
    </source>
</evidence>
<dbReference type="InterPro" id="IPR023996">
    <property type="entry name" value="TonB-dep_OMP_SusC/RagA"/>
</dbReference>
<evidence type="ECO:0000256" key="1">
    <source>
        <dbReference type="ARBA" id="ARBA00004571"/>
    </source>
</evidence>
<keyword evidence="6 8" id="KW-0472">Membrane</keyword>
<feature type="domain" description="TonB-dependent receptor-like beta-barrel" evidence="11">
    <location>
        <begin position="425"/>
        <end position="801"/>
    </location>
</feature>
<feature type="chain" id="PRO_5020849467" evidence="10">
    <location>
        <begin position="21"/>
        <end position="1050"/>
    </location>
</feature>
<keyword evidence="4 8" id="KW-0812">Transmembrane</keyword>
<dbReference type="Gene3D" id="2.40.170.20">
    <property type="entry name" value="TonB-dependent receptor, beta-barrel domain"/>
    <property type="match status" value="1"/>
</dbReference>
<keyword evidence="10" id="KW-0732">Signal</keyword>
<dbReference type="Pfam" id="PF07715">
    <property type="entry name" value="Plug"/>
    <property type="match status" value="1"/>
</dbReference>
<keyword evidence="3 8" id="KW-1134">Transmembrane beta strand</keyword>
<evidence type="ECO:0000259" key="12">
    <source>
        <dbReference type="Pfam" id="PF07715"/>
    </source>
</evidence>
<evidence type="ECO:0000256" key="10">
    <source>
        <dbReference type="SAM" id="SignalP"/>
    </source>
</evidence>
<evidence type="ECO:0000256" key="2">
    <source>
        <dbReference type="ARBA" id="ARBA00022448"/>
    </source>
</evidence>
<dbReference type="NCBIfam" id="TIGR04057">
    <property type="entry name" value="SusC_RagA_signa"/>
    <property type="match status" value="1"/>
</dbReference>
<dbReference type="NCBIfam" id="TIGR04056">
    <property type="entry name" value="OMP_RagA_SusC"/>
    <property type="match status" value="1"/>
</dbReference>
<dbReference type="PROSITE" id="PS52016">
    <property type="entry name" value="TONB_DEPENDENT_REC_3"/>
    <property type="match status" value="1"/>
</dbReference>
<comment type="subcellular location">
    <subcellularLocation>
        <location evidence="1 8">Cell outer membrane</location>
        <topology evidence="1 8">Multi-pass membrane protein</topology>
    </subcellularLocation>
</comment>
<dbReference type="Pfam" id="PF13715">
    <property type="entry name" value="CarbopepD_reg_2"/>
    <property type="match status" value="1"/>
</dbReference>
<dbReference type="Pfam" id="PF00593">
    <property type="entry name" value="TonB_dep_Rec_b-barrel"/>
    <property type="match status" value="1"/>
</dbReference>
<evidence type="ECO:0000256" key="6">
    <source>
        <dbReference type="ARBA" id="ARBA00023136"/>
    </source>
</evidence>
<comment type="similarity">
    <text evidence="8 9">Belongs to the TonB-dependent receptor family.</text>
</comment>
<dbReference type="OrthoDB" id="609136at2"/>
<evidence type="ECO:0000256" key="4">
    <source>
        <dbReference type="ARBA" id="ARBA00022692"/>
    </source>
</evidence>
<dbReference type="Gene3D" id="2.60.40.1120">
    <property type="entry name" value="Carboxypeptidase-like, regulatory domain"/>
    <property type="match status" value="1"/>
</dbReference>
<reference evidence="13 14" key="1">
    <citation type="submission" date="2019-02" db="EMBL/GenBank/DDBJ databases">
        <title>Genomic Encyclopedia of Type Strains, Phase IV (KMG-IV): sequencing the most valuable type-strain genomes for metagenomic binning, comparative biology and taxonomic classification.</title>
        <authorList>
            <person name="Goeker M."/>
        </authorList>
    </citation>
    <scope>NUCLEOTIDE SEQUENCE [LARGE SCALE GENOMIC DNA]</scope>
    <source>
        <strain evidence="13 14">DSM 18116</strain>
    </source>
</reference>
<comment type="caution">
    <text evidence="13">The sequence shown here is derived from an EMBL/GenBank/DDBJ whole genome shotgun (WGS) entry which is preliminary data.</text>
</comment>
<feature type="domain" description="TonB-dependent receptor plug" evidence="12">
    <location>
        <begin position="114"/>
        <end position="221"/>
    </location>
</feature>
<dbReference type="InterPro" id="IPR039426">
    <property type="entry name" value="TonB-dep_rcpt-like"/>
</dbReference>
<name>A0A4Q7MLQ0_9BACT</name>
<organism evidence="13 14">
    <name type="scientific">Pseudobacter ginsenosidimutans</name>
    <dbReference type="NCBI Taxonomy" id="661488"/>
    <lineage>
        <taxon>Bacteria</taxon>
        <taxon>Pseudomonadati</taxon>
        <taxon>Bacteroidota</taxon>
        <taxon>Chitinophagia</taxon>
        <taxon>Chitinophagales</taxon>
        <taxon>Chitinophagaceae</taxon>
        <taxon>Pseudobacter</taxon>
    </lineage>
</organism>
<evidence type="ECO:0000256" key="5">
    <source>
        <dbReference type="ARBA" id="ARBA00023077"/>
    </source>
</evidence>
<dbReference type="InterPro" id="IPR037066">
    <property type="entry name" value="Plug_dom_sf"/>
</dbReference>
<keyword evidence="2 8" id="KW-0813">Transport</keyword>
<dbReference type="InterPro" id="IPR036942">
    <property type="entry name" value="Beta-barrel_TonB_sf"/>
</dbReference>
<evidence type="ECO:0000313" key="14">
    <source>
        <dbReference type="Proteomes" id="UP000293874"/>
    </source>
</evidence>
<keyword evidence="14" id="KW-1185">Reference proteome</keyword>
<dbReference type="InterPro" id="IPR008969">
    <property type="entry name" value="CarboxyPept-like_regulatory"/>
</dbReference>
<dbReference type="InterPro" id="IPR012910">
    <property type="entry name" value="Plug_dom"/>
</dbReference>